<evidence type="ECO:0008006" key="4">
    <source>
        <dbReference type="Google" id="ProtNLM"/>
    </source>
</evidence>
<comment type="caution">
    <text evidence="2">The sequence shown here is derived from an EMBL/GenBank/DDBJ whole genome shotgun (WGS) entry which is preliminary data.</text>
</comment>
<organism evidence="2 3">
    <name type="scientific">Colletotrichum trifolii</name>
    <dbReference type="NCBI Taxonomy" id="5466"/>
    <lineage>
        <taxon>Eukaryota</taxon>
        <taxon>Fungi</taxon>
        <taxon>Dikarya</taxon>
        <taxon>Ascomycota</taxon>
        <taxon>Pezizomycotina</taxon>
        <taxon>Sordariomycetes</taxon>
        <taxon>Hypocreomycetidae</taxon>
        <taxon>Glomerellales</taxon>
        <taxon>Glomerellaceae</taxon>
        <taxon>Colletotrichum</taxon>
        <taxon>Colletotrichum orbiculare species complex</taxon>
    </lineage>
</organism>
<evidence type="ECO:0000313" key="3">
    <source>
        <dbReference type="Proteomes" id="UP000295703"/>
    </source>
</evidence>
<evidence type="ECO:0000256" key="1">
    <source>
        <dbReference type="SAM" id="SignalP"/>
    </source>
</evidence>
<evidence type="ECO:0000313" key="2">
    <source>
        <dbReference type="EMBL" id="TDZ40812.1"/>
    </source>
</evidence>
<feature type="signal peptide" evidence="1">
    <location>
        <begin position="1"/>
        <end position="21"/>
    </location>
</feature>
<keyword evidence="1" id="KW-0732">Signal</keyword>
<dbReference type="EMBL" id="RYZW01000152">
    <property type="protein sequence ID" value="TDZ40812.1"/>
    <property type="molecule type" value="Genomic_DNA"/>
</dbReference>
<name>A0A4R8QNZ6_COLTR</name>
<keyword evidence="3" id="KW-1185">Reference proteome</keyword>
<protein>
    <recommendedName>
        <fullName evidence="4">Secreted protein</fullName>
    </recommendedName>
</protein>
<gene>
    <name evidence="2" type="ORF">CTRI78_v010102</name>
</gene>
<dbReference type="Proteomes" id="UP000295703">
    <property type="component" value="Unassembled WGS sequence"/>
</dbReference>
<sequence length="190" mass="20801">MRVSAASAFLTYVLFILQVQAYNYRYIITYGTGNFICHADFNIISYENPTMVPFIIGNSIYCVMGNNEFGDSFDVPVQSANAPNGADFYTLNLNPAHPVNQHGHHGVEIGINQPALTFANNVHLPAVNPRFDMYFDVAGQPLGACSYRQGALQLAQRNGAAVAPYNCPPGVPRGLQIGRWAACLFSCSRF</sequence>
<dbReference type="AlphaFoldDB" id="A0A4R8QNZ6"/>
<feature type="chain" id="PRO_5020268199" description="Secreted protein" evidence="1">
    <location>
        <begin position="22"/>
        <end position="190"/>
    </location>
</feature>
<accession>A0A4R8QNZ6</accession>
<reference evidence="2 3" key="1">
    <citation type="submission" date="2018-12" db="EMBL/GenBank/DDBJ databases">
        <title>Genome sequence and assembly of Colletotrichum trifolii.</title>
        <authorList>
            <person name="Gan P."/>
            <person name="Shirasu K."/>
        </authorList>
    </citation>
    <scope>NUCLEOTIDE SEQUENCE [LARGE SCALE GENOMIC DNA]</scope>
    <source>
        <strain evidence="2 3">543-2</strain>
    </source>
</reference>
<proteinExistence type="predicted"/>